<protein>
    <submittedName>
        <fullName evidence="2">Uncharacterized protein</fullName>
    </submittedName>
</protein>
<name>A0A0V0R273_PSEPJ</name>
<proteinExistence type="predicted"/>
<organism evidence="2 3">
    <name type="scientific">Pseudocohnilembus persalinus</name>
    <name type="common">Ciliate</name>
    <dbReference type="NCBI Taxonomy" id="266149"/>
    <lineage>
        <taxon>Eukaryota</taxon>
        <taxon>Sar</taxon>
        <taxon>Alveolata</taxon>
        <taxon>Ciliophora</taxon>
        <taxon>Intramacronucleata</taxon>
        <taxon>Oligohymenophorea</taxon>
        <taxon>Scuticociliatia</taxon>
        <taxon>Philasterida</taxon>
        <taxon>Pseudocohnilembidae</taxon>
        <taxon>Pseudocohnilembus</taxon>
    </lineage>
</organism>
<comment type="caution">
    <text evidence="2">The sequence shown here is derived from an EMBL/GenBank/DDBJ whole genome shotgun (WGS) entry which is preliminary data.</text>
</comment>
<dbReference type="OrthoDB" id="10692666at2759"/>
<evidence type="ECO:0000256" key="1">
    <source>
        <dbReference type="SAM" id="Coils"/>
    </source>
</evidence>
<sequence>MKQVDKKGQLTREKEESELIKRYENILEMLQNKEIEKGVVEMRKILQEKLIQEKDFQNLSETCFFQALQFTPSQLYENIIYENLTAISFLQEQWEKTLQRLDVLIQNQHKRDENLFLKGYVLGQCGEQNNQKQIQEIENELREKYQNIEVLKNQIQLFEELKQKKQRQKFQSSFYDKLDDESQQQFKDSFKLFYSQHDRQKRKMQIQKKYNDGLDSALKVITSEKNSKNKVTNILESQQMELEHYSHQQSQENINEQKQQQEQENLQKEKLMMEEFNQFINTDFMDFFQKTKNLLFIDHILQY</sequence>
<dbReference type="AlphaFoldDB" id="A0A0V0R273"/>
<reference evidence="2 3" key="1">
    <citation type="journal article" date="2015" name="Sci. Rep.">
        <title>Genome of the facultative scuticociliatosis pathogen Pseudocohnilembus persalinus provides insight into its virulence through horizontal gene transfer.</title>
        <authorList>
            <person name="Xiong J."/>
            <person name="Wang G."/>
            <person name="Cheng J."/>
            <person name="Tian M."/>
            <person name="Pan X."/>
            <person name="Warren A."/>
            <person name="Jiang C."/>
            <person name="Yuan D."/>
            <person name="Miao W."/>
        </authorList>
    </citation>
    <scope>NUCLEOTIDE SEQUENCE [LARGE SCALE GENOMIC DNA]</scope>
    <source>
        <strain evidence="2">36N120E</strain>
    </source>
</reference>
<keyword evidence="1" id="KW-0175">Coiled coil</keyword>
<keyword evidence="3" id="KW-1185">Reference proteome</keyword>
<evidence type="ECO:0000313" key="2">
    <source>
        <dbReference type="EMBL" id="KRX08627.1"/>
    </source>
</evidence>
<feature type="coiled-coil region" evidence="1">
    <location>
        <begin position="247"/>
        <end position="274"/>
    </location>
</feature>
<feature type="coiled-coil region" evidence="1">
    <location>
        <begin position="127"/>
        <end position="168"/>
    </location>
</feature>
<accession>A0A0V0R273</accession>
<dbReference type="InParanoid" id="A0A0V0R273"/>
<dbReference type="Proteomes" id="UP000054937">
    <property type="component" value="Unassembled WGS sequence"/>
</dbReference>
<evidence type="ECO:0000313" key="3">
    <source>
        <dbReference type="Proteomes" id="UP000054937"/>
    </source>
</evidence>
<gene>
    <name evidence="2" type="ORF">PPERSA_01880</name>
</gene>
<dbReference type="EMBL" id="LDAU01000061">
    <property type="protein sequence ID" value="KRX08627.1"/>
    <property type="molecule type" value="Genomic_DNA"/>
</dbReference>